<reference evidence="2 3" key="1">
    <citation type="submission" date="2019-01" db="EMBL/GenBank/DDBJ databases">
        <authorList>
            <person name="Chen W.-M."/>
        </authorList>
    </citation>
    <scope>NUCLEOTIDE SEQUENCE [LARGE SCALE GENOMIC DNA]</scope>
    <source>
        <strain evidence="2 3">ICH-3</strain>
    </source>
</reference>
<dbReference type="Proteomes" id="UP000288178">
    <property type="component" value="Unassembled WGS sequence"/>
</dbReference>
<dbReference type="InterPro" id="IPR029058">
    <property type="entry name" value="AB_hydrolase_fold"/>
</dbReference>
<gene>
    <name evidence="2" type="ORF">ENE75_15325</name>
</gene>
<dbReference type="PRINTS" id="PR00412">
    <property type="entry name" value="EPOXHYDRLASE"/>
</dbReference>
<feature type="domain" description="AB hydrolase-1" evidence="1">
    <location>
        <begin position="15"/>
        <end position="241"/>
    </location>
</feature>
<name>A0A437JTX8_9BURK</name>
<dbReference type="EMBL" id="SACT01000005">
    <property type="protein sequence ID" value="RVT50626.1"/>
    <property type="molecule type" value="Genomic_DNA"/>
</dbReference>
<sequence>MAFTRSGPSSPTGRPVILLHGIGGGKAIWAGSVAALAAAGFDAISVDLSGYGDSQGVAPGGMPVMAQAVLATMDALGLDRAALVGHSMGGMVAQEVAAVAPRRVSALVLACTSPAFGKPDGDWQARFVASRLQPLDAGQGMPGLAAALVPPMLGPAADPAGAALAARVMAAVPEATYRAVLAAIVSFDRRAALPAIAVPTLCLAGEHDRTAPPKVLRGMAERIPGARYAELAGAGHIANVETPAAFDAAVTAFLNEVLP</sequence>
<dbReference type="InterPro" id="IPR000639">
    <property type="entry name" value="Epox_hydrolase-like"/>
</dbReference>
<accession>A0A437JTX8</accession>
<proteinExistence type="predicted"/>
<keyword evidence="2" id="KW-0378">Hydrolase</keyword>
<protein>
    <submittedName>
        <fullName evidence="2">Alpha/beta fold hydrolase</fullName>
    </submittedName>
</protein>
<dbReference type="PANTHER" id="PTHR43798">
    <property type="entry name" value="MONOACYLGLYCEROL LIPASE"/>
    <property type="match status" value="1"/>
</dbReference>
<dbReference type="GO" id="GO:0016787">
    <property type="term" value="F:hydrolase activity"/>
    <property type="evidence" value="ECO:0007669"/>
    <property type="project" value="UniProtKB-KW"/>
</dbReference>
<evidence type="ECO:0000313" key="3">
    <source>
        <dbReference type="Proteomes" id="UP000288178"/>
    </source>
</evidence>
<organism evidence="2 3">
    <name type="scientific">Rubrivivax albus</name>
    <dbReference type="NCBI Taxonomy" id="2499835"/>
    <lineage>
        <taxon>Bacteria</taxon>
        <taxon>Pseudomonadati</taxon>
        <taxon>Pseudomonadota</taxon>
        <taxon>Betaproteobacteria</taxon>
        <taxon>Burkholderiales</taxon>
        <taxon>Sphaerotilaceae</taxon>
        <taxon>Rubrivivax</taxon>
    </lineage>
</organism>
<evidence type="ECO:0000313" key="2">
    <source>
        <dbReference type="EMBL" id="RVT50626.1"/>
    </source>
</evidence>
<dbReference type="SUPFAM" id="SSF53474">
    <property type="entry name" value="alpha/beta-Hydrolases"/>
    <property type="match status" value="1"/>
</dbReference>
<dbReference type="Gene3D" id="3.40.50.1820">
    <property type="entry name" value="alpha/beta hydrolase"/>
    <property type="match status" value="1"/>
</dbReference>
<dbReference type="InterPro" id="IPR050266">
    <property type="entry name" value="AB_hydrolase_sf"/>
</dbReference>
<dbReference type="InterPro" id="IPR000073">
    <property type="entry name" value="AB_hydrolase_1"/>
</dbReference>
<evidence type="ECO:0000259" key="1">
    <source>
        <dbReference type="Pfam" id="PF00561"/>
    </source>
</evidence>
<keyword evidence="3" id="KW-1185">Reference proteome</keyword>
<dbReference type="AlphaFoldDB" id="A0A437JTX8"/>
<dbReference type="OrthoDB" id="9780765at2"/>
<dbReference type="Pfam" id="PF00561">
    <property type="entry name" value="Abhydrolase_1"/>
    <property type="match status" value="1"/>
</dbReference>
<dbReference type="PRINTS" id="PR00111">
    <property type="entry name" value="ABHYDROLASE"/>
</dbReference>
<comment type="caution">
    <text evidence="2">The sequence shown here is derived from an EMBL/GenBank/DDBJ whole genome shotgun (WGS) entry which is preliminary data.</text>
</comment>